<dbReference type="EMBL" id="CP060782">
    <property type="protein sequence ID" value="QNP46345.1"/>
    <property type="molecule type" value="Genomic_DNA"/>
</dbReference>
<dbReference type="PRINTS" id="PR00160">
    <property type="entry name" value="GLUTAREDOXIN"/>
</dbReference>
<dbReference type="PANTHER" id="PTHR45694:SF18">
    <property type="entry name" value="GLUTAREDOXIN-1-RELATED"/>
    <property type="match status" value="1"/>
</dbReference>
<dbReference type="InterPro" id="IPR014025">
    <property type="entry name" value="Glutaredoxin_subgr"/>
</dbReference>
<dbReference type="RefSeq" id="WP_187709298.1">
    <property type="nucleotide sequence ID" value="NZ_CP060782.1"/>
</dbReference>
<dbReference type="PROSITE" id="PS51354">
    <property type="entry name" value="GLUTAREDOXIN_2"/>
    <property type="match status" value="1"/>
</dbReference>
<keyword evidence="4 5" id="KW-0249">Electron transport</keyword>
<dbReference type="NCBIfam" id="TIGR02181">
    <property type="entry name" value="GRX_bact"/>
    <property type="match status" value="1"/>
</dbReference>
<evidence type="ECO:0000256" key="2">
    <source>
        <dbReference type="ARBA" id="ARBA00007787"/>
    </source>
</evidence>
<dbReference type="SUPFAM" id="SSF52833">
    <property type="entry name" value="Thioredoxin-like"/>
    <property type="match status" value="1"/>
</dbReference>
<evidence type="ECO:0000256" key="1">
    <source>
        <dbReference type="ARBA" id="ARBA00002549"/>
    </source>
</evidence>
<keyword evidence="5" id="KW-0963">Cytoplasm</keyword>
<evidence type="ECO:0000256" key="5">
    <source>
        <dbReference type="RuleBase" id="RU364065"/>
    </source>
</evidence>
<accession>A0ABX6T993</accession>
<evidence type="ECO:0000313" key="7">
    <source>
        <dbReference type="EMBL" id="QNP46345.1"/>
    </source>
</evidence>
<keyword evidence="3 5" id="KW-0813">Transport</keyword>
<keyword evidence="8" id="KW-1185">Reference proteome</keyword>
<dbReference type="PANTHER" id="PTHR45694">
    <property type="entry name" value="GLUTAREDOXIN 2"/>
    <property type="match status" value="1"/>
</dbReference>
<evidence type="ECO:0000313" key="8">
    <source>
        <dbReference type="Proteomes" id="UP000516105"/>
    </source>
</evidence>
<proteinExistence type="inferred from homology"/>
<dbReference type="CDD" id="cd03418">
    <property type="entry name" value="GRX_GRXb_1_3_like"/>
    <property type="match status" value="1"/>
</dbReference>
<gene>
    <name evidence="7" type="primary">grxC</name>
    <name evidence="7" type="ORF">H9L14_03885</name>
</gene>
<comment type="similarity">
    <text evidence="2 5">Belongs to the glutaredoxin family.</text>
</comment>
<name>A0ABX6T993_9SPHN</name>
<reference evidence="7 8" key="1">
    <citation type="submission" date="2020-08" db="EMBL/GenBank/DDBJ databases">
        <title>Genome sequence of Sphingomonas sediminicola KACC 15039T.</title>
        <authorList>
            <person name="Hyun D.-W."/>
            <person name="Bae J.-W."/>
        </authorList>
    </citation>
    <scope>NUCLEOTIDE SEQUENCE [LARGE SCALE GENOMIC DNA]</scope>
    <source>
        <strain evidence="7 8">KACC 15039</strain>
    </source>
</reference>
<evidence type="ECO:0000259" key="6">
    <source>
        <dbReference type="Pfam" id="PF00462"/>
    </source>
</evidence>
<evidence type="ECO:0000256" key="3">
    <source>
        <dbReference type="ARBA" id="ARBA00022448"/>
    </source>
</evidence>
<protein>
    <recommendedName>
        <fullName evidence="5">Glutaredoxin</fullName>
    </recommendedName>
</protein>
<feature type="domain" description="Glutaredoxin" evidence="6">
    <location>
        <begin position="4"/>
        <end position="64"/>
    </location>
</feature>
<dbReference type="InterPro" id="IPR036249">
    <property type="entry name" value="Thioredoxin-like_sf"/>
</dbReference>
<dbReference type="Gene3D" id="3.40.30.10">
    <property type="entry name" value="Glutaredoxin"/>
    <property type="match status" value="1"/>
</dbReference>
<dbReference type="Proteomes" id="UP000516105">
    <property type="component" value="Chromosome"/>
</dbReference>
<sequence length="85" mass="9588">MARVEIYVKSTCGFCFRALQLLESKGVDYEAHELTWGSPLREEMIQRAKGRTTVPQIFIDGQHIGGCEDLYALDRDGKLEQLLAA</sequence>
<comment type="function">
    <text evidence="1 5">Has a glutathione-disulfide oxidoreductase activity in the presence of NADPH and glutathione reductase. Reduces low molecular weight disulfides and proteins.</text>
</comment>
<dbReference type="InterPro" id="IPR011900">
    <property type="entry name" value="GRX_bact"/>
</dbReference>
<dbReference type="InterPro" id="IPR002109">
    <property type="entry name" value="Glutaredoxin"/>
</dbReference>
<keyword evidence="5" id="KW-0676">Redox-active center</keyword>
<organism evidence="7 8">
    <name type="scientific">Sphingomonas sediminicola</name>
    <dbReference type="NCBI Taxonomy" id="386874"/>
    <lineage>
        <taxon>Bacteria</taxon>
        <taxon>Pseudomonadati</taxon>
        <taxon>Pseudomonadota</taxon>
        <taxon>Alphaproteobacteria</taxon>
        <taxon>Sphingomonadales</taxon>
        <taxon>Sphingomonadaceae</taxon>
        <taxon>Sphingomonas</taxon>
    </lineage>
</organism>
<dbReference type="Pfam" id="PF00462">
    <property type="entry name" value="Glutaredoxin"/>
    <property type="match status" value="1"/>
</dbReference>
<evidence type="ECO:0000256" key="4">
    <source>
        <dbReference type="ARBA" id="ARBA00022982"/>
    </source>
</evidence>